<evidence type="ECO:0000256" key="1">
    <source>
        <dbReference type="SAM" id="Coils"/>
    </source>
</evidence>
<proteinExistence type="predicted"/>
<sequence length="217" mass="25502">MRFIGLILWHFVFRQNPIWDSVNANLVFFAKLSPNIEPSDVLTIEEMLKEMEKQLEERVDGQNDHFDKLLDEKQFFEEYLHDQQLHNQLKQQRNDAAQSIMEEEKRSELAQKLQLLRSQYICLVQQGTGDQAQQQCAVISNQIQYYNLIDRAFIVFGKDATALILLARALLEDKMDGKQLENYLNNDQNLFNNINIDDDDYSYIKMASKLGKISKDY</sequence>
<feature type="coiled-coil region" evidence="1">
    <location>
        <begin position="44"/>
        <end position="106"/>
    </location>
</feature>
<dbReference type="Proteomes" id="UP001620626">
    <property type="component" value="Unassembled WGS sequence"/>
</dbReference>
<evidence type="ECO:0000313" key="3">
    <source>
        <dbReference type="Proteomes" id="UP001620626"/>
    </source>
</evidence>
<reference evidence="2 3" key="1">
    <citation type="submission" date="2024-10" db="EMBL/GenBank/DDBJ databases">
        <authorList>
            <person name="Kim D."/>
        </authorList>
    </citation>
    <scope>NUCLEOTIDE SEQUENCE [LARGE SCALE GENOMIC DNA]</scope>
    <source>
        <strain evidence="2">BH-2024</strain>
    </source>
</reference>
<keyword evidence="3" id="KW-1185">Reference proteome</keyword>
<name>A0ABD2HTH4_9BILA</name>
<protein>
    <submittedName>
        <fullName evidence="2">Uncharacterized protein</fullName>
    </submittedName>
</protein>
<dbReference type="AlphaFoldDB" id="A0ABD2HTH4"/>
<comment type="caution">
    <text evidence="2">The sequence shown here is derived from an EMBL/GenBank/DDBJ whole genome shotgun (WGS) entry which is preliminary data.</text>
</comment>
<accession>A0ABD2HTH4</accession>
<evidence type="ECO:0000313" key="2">
    <source>
        <dbReference type="EMBL" id="KAL3069826.1"/>
    </source>
</evidence>
<keyword evidence="1" id="KW-0175">Coiled coil</keyword>
<organism evidence="2 3">
    <name type="scientific">Heterodera trifolii</name>
    <dbReference type="NCBI Taxonomy" id="157864"/>
    <lineage>
        <taxon>Eukaryota</taxon>
        <taxon>Metazoa</taxon>
        <taxon>Ecdysozoa</taxon>
        <taxon>Nematoda</taxon>
        <taxon>Chromadorea</taxon>
        <taxon>Rhabditida</taxon>
        <taxon>Tylenchina</taxon>
        <taxon>Tylenchomorpha</taxon>
        <taxon>Tylenchoidea</taxon>
        <taxon>Heteroderidae</taxon>
        <taxon>Heteroderinae</taxon>
        <taxon>Heterodera</taxon>
    </lineage>
</organism>
<dbReference type="EMBL" id="JBICBT010001390">
    <property type="protein sequence ID" value="KAL3069826.1"/>
    <property type="molecule type" value="Genomic_DNA"/>
</dbReference>
<gene>
    <name evidence="2" type="ORF">niasHT_033403</name>
</gene>